<keyword evidence="3" id="KW-1185">Reference proteome</keyword>
<feature type="region of interest" description="Disordered" evidence="1">
    <location>
        <begin position="48"/>
        <end position="81"/>
    </location>
</feature>
<dbReference type="Proteomes" id="UP001501474">
    <property type="component" value="Unassembled WGS sequence"/>
</dbReference>
<feature type="compositionally biased region" description="Low complexity" evidence="1">
    <location>
        <begin position="56"/>
        <end position="69"/>
    </location>
</feature>
<gene>
    <name evidence="2" type="ORF">GCM10010104_24640</name>
</gene>
<accession>A0ABN3DGX2</accession>
<proteinExistence type="predicted"/>
<evidence type="ECO:0000313" key="2">
    <source>
        <dbReference type="EMBL" id="GAA2230370.1"/>
    </source>
</evidence>
<evidence type="ECO:0000313" key="3">
    <source>
        <dbReference type="Proteomes" id="UP001501474"/>
    </source>
</evidence>
<evidence type="ECO:0000256" key="1">
    <source>
        <dbReference type="SAM" id="MobiDB-lite"/>
    </source>
</evidence>
<feature type="region of interest" description="Disordered" evidence="1">
    <location>
        <begin position="119"/>
        <end position="141"/>
    </location>
</feature>
<comment type="caution">
    <text evidence="2">The sequence shown here is derived from an EMBL/GenBank/DDBJ whole genome shotgun (WGS) entry which is preliminary data.</text>
</comment>
<protein>
    <submittedName>
        <fullName evidence="2">Uncharacterized protein</fullName>
    </submittedName>
</protein>
<dbReference type="EMBL" id="BAAART010000055">
    <property type="protein sequence ID" value="GAA2230370.1"/>
    <property type="molecule type" value="Genomic_DNA"/>
</dbReference>
<name>A0ABN3DGX2_9ACTN</name>
<reference evidence="2 3" key="1">
    <citation type="journal article" date="2019" name="Int. J. Syst. Evol. Microbiol.">
        <title>The Global Catalogue of Microorganisms (GCM) 10K type strain sequencing project: providing services to taxonomists for standard genome sequencing and annotation.</title>
        <authorList>
            <consortium name="The Broad Institute Genomics Platform"/>
            <consortium name="The Broad Institute Genome Sequencing Center for Infectious Disease"/>
            <person name="Wu L."/>
            <person name="Ma J."/>
        </authorList>
    </citation>
    <scope>NUCLEOTIDE SEQUENCE [LARGE SCALE GENOMIC DNA]</scope>
    <source>
        <strain evidence="2 3">JCM 3053</strain>
    </source>
</reference>
<organism evidence="2 3">
    <name type="scientific">Streptomyces indiaensis</name>
    <dbReference type="NCBI Taxonomy" id="284033"/>
    <lineage>
        <taxon>Bacteria</taxon>
        <taxon>Bacillati</taxon>
        <taxon>Actinomycetota</taxon>
        <taxon>Actinomycetes</taxon>
        <taxon>Kitasatosporales</taxon>
        <taxon>Streptomycetaceae</taxon>
        <taxon>Streptomyces</taxon>
    </lineage>
</organism>
<sequence>MHPLRGQTVQEDGAAGTLACASNFCCFCAGHAACPAAVLPPLAESARTRKEPVALPAGGSRAGAGPRIPRTAEGQATGVAHPAAGRGQLAADVLGHLAAVVALLPTLGLLVQQLTATAHGSSTGPARAPAPEPAGHGESQR</sequence>